<dbReference type="InterPro" id="IPR002912">
    <property type="entry name" value="ACT_dom"/>
</dbReference>
<comment type="catalytic activity">
    <reaction evidence="8">
        <text>[protein-PII]-uridylyl-L-tyrosine + H2O = [protein-PII]-L-tyrosine + UMP + H(+)</text>
        <dbReference type="Rhea" id="RHEA:48600"/>
        <dbReference type="Rhea" id="RHEA-COMP:12147"/>
        <dbReference type="Rhea" id="RHEA-COMP:12148"/>
        <dbReference type="ChEBI" id="CHEBI:15377"/>
        <dbReference type="ChEBI" id="CHEBI:15378"/>
        <dbReference type="ChEBI" id="CHEBI:46858"/>
        <dbReference type="ChEBI" id="CHEBI:57865"/>
        <dbReference type="ChEBI" id="CHEBI:90602"/>
    </reaction>
</comment>
<dbReference type="CDD" id="cd00077">
    <property type="entry name" value="HDc"/>
    <property type="match status" value="1"/>
</dbReference>
<keyword evidence="12" id="KW-1185">Reference proteome</keyword>
<dbReference type="SUPFAM" id="SSF109604">
    <property type="entry name" value="HD-domain/PDEase-like"/>
    <property type="match status" value="1"/>
</dbReference>
<feature type="region of interest" description="Uridylyltransferase" evidence="8">
    <location>
        <begin position="1"/>
        <end position="333"/>
    </location>
</feature>
<keyword evidence="6 8" id="KW-0511">Multifunctional enzyme</keyword>
<evidence type="ECO:0000259" key="9">
    <source>
        <dbReference type="PROSITE" id="PS51671"/>
    </source>
</evidence>
<dbReference type="CDD" id="cd04899">
    <property type="entry name" value="ACT_ACR-UUR-like_2"/>
    <property type="match status" value="1"/>
</dbReference>
<keyword evidence="2 8" id="KW-0548">Nucleotidyltransferase</keyword>
<keyword evidence="4 8" id="KW-0378">Hydrolase</keyword>
<dbReference type="EMBL" id="JAZHBO010000002">
    <property type="protein sequence ID" value="MEF2156303.1"/>
    <property type="molecule type" value="Genomic_DNA"/>
</dbReference>
<comment type="cofactor">
    <cofactor evidence="8">
        <name>Mg(2+)</name>
        <dbReference type="ChEBI" id="CHEBI:18420"/>
    </cofactor>
</comment>
<dbReference type="Pfam" id="PF01966">
    <property type="entry name" value="HD"/>
    <property type="match status" value="1"/>
</dbReference>
<evidence type="ECO:0000256" key="3">
    <source>
        <dbReference type="ARBA" id="ARBA00022737"/>
    </source>
</evidence>
<name>A0ABU7V248_9GAMM</name>
<comment type="catalytic activity">
    <reaction evidence="8">
        <text>[protein-PII]-L-tyrosine + UTP = [protein-PII]-uridylyl-L-tyrosine + diphosphate</text>
        <dbReference type="Rhea" id="RHEA:13673"/>
        <dbReference type="Rhea" id="RHEA-COMP:12147"/>
        <dbReference type="Rhea" id="RHEA-COMP:12148"/>
        <dbReference type="ChEBI" id="CHEBI:33019"/>
        <dbReference type="ChEBI" id="CHEBI:46398"/>
        <dbReference type="ChEBI" id="CHEBI:46858"/>
        <dbReference type="ChEBI" id="CHEBI:90602"/>
        <dbReference type="EC" id="2.7.7.59"/>
    </reaction>
</comment>
<sequence length="877" mass="97867">MSQDAAPAEPVTSLSAADWVSLARQSLKSADSVAAEQFGPDCDIEWLLRSRAARIEQLIVQAWQQAACSACGLHLFAVGGFGRAEMYPQSDVDLLIYLAAASDPDFAAQQAIERFTQSLWDIGLPVGLSVRNAVQTREAVADITVMTALLDSRPLVADETAIRDLRAALSDPELWPADAYFSAKLQELRQRHERFGNTSDNLEPNIKEGPGGLRDLQTLEWIAKRVVGVADLQGLIDIGHSGADEIQTLRTQHVILARLRFGLGLVAGRREERLRFDHQRELAQRLGYQGERNRPVEDMMQAFYRAAALVRRIGERLLQRFEEQLKGTAAWAPLSDARFGLNNRYLGALDSEWPRSALEILDLFIAWGEQANVKGLHSQTARALGENLQQVPAYWNADESLKHRFLQVLRLERPAKTLARMARLGVLQQFIPAFKGVSGRMQFDLFHAFTVDQHTLSVLSNLEGFARQLEDRRFSIANDVFPAVRRPELLYLAALFHDIAKGRNGDHSELGAVDAREFCLAMGYSETQAGLVEWLVRQHLLMSQTAQKQDIDDPEVIRAFALQVADRDRLDNLYLLTIADIAATSPKLWTDWKDQVLAKAYTRTRLAMRRGLENPMSDAENAHETRAEVQQLLVLRGHAAEPVQHALTQVPQTLFVRAGADQIAWIAESLLEIDGDLPLVRARRLRGESNDLEVLVHAADVEGIFSAIVISLDRLGLEIQQARVLDGNVGDIFDIFVVRPLDLRSGMDPTRLEQSLHKALQGDWTRLKPTRRRAPAHLQHFRIPTAVDIRPGQGTQAGHFLLSIICNDRVGLLADLSCCLRELGIAVHDARIATFGERAEDIFRISGPALTPATEQPDAMHSLQEALRLCIDGERTQ</sequence>
<gene>
    <name evidence="8 11" type="primary">glnD</name>
    <name evidence="11" type="ORF">V3390_08720</name>
</gene>
<feature type="domain" description="ACT" evidence="9">
    <location>
        <begin position="801"/>
        <end position="877"/>
    </location>
</feature>
<dbReference type="SUPFAM" id="SSF55021">
    <property type="entry name" value="ACT-like"/>
    <property type="match status" value="1"/>
</dbReference>
<dbReference type="Gene3D" id="1.20.120.330">
    <property type="entry name" value="Nucleotidyltransferases domain 2"/>
    <property type="match status" value="1"/>
</dbReference>
<dbReference type="SMART" id="SM00471">
    <property type="entry name" value="HDc"/>
    <property type="match status" value="1"/>
</dbReference>
<evidence type="ECO:0000259" key="10">
    <source>
        <dbReference type="PROSITE" id="PS51831"/>
    </source>
</evidence>
<dbReference type="PANTHER" id="PTHR47320">
    <property type="entry name" value="BIFUNCTIONAL URIDYLYLTRANSFERASE/URIDYLYL-REMOVING ENZYME"/>
    <property type="match status" value="1"/>
</dbReference>
<dbReference type="Gene3D" id="1.10.3210.10">
    <property type="entry name" value="Hypothetical protein af1432"/>
    <property type="match status" value="1"/>
</dbReference>
<dbReference type="InterPro" id="IPR013546">
    <property type="entry name" value="PII_UdlTrfase/GS_AdlTrfase"/>
</dbReference>
<dbReference type="SUPFAM" id="SSF81593">
    <property type="entry name" value="Nucleotidyltransferase substrate binding subunit/domain"/>
    <property type="match status" value="1"/>
</dbReference>
<keyword evidence="1 8" id="KW-0808">Transferase</keyword>
<dbReference type="PANTHER" id="PTHR47320:SF1">
    <property type="entry name" value="BIFUNCTIONAL URIDYLYLTRANSFERASE_URIDYLYL-REMOVING ENZYME"/>
    <property type="match status" value="1"/>
</dbReference>
<comment type="similarity">
    <text evidence="8">Belongs to the GlnD family.</text>
</comment>
<dbReference type="PIRSF" id="PIRSF006288">
    <property type="entry name" value="PII_uridyltransf"/>
    <property type="match status" value="1"/>
</dbReference>
<reference evidence="11 12" key="1">
    <citation type="submission" date="2024-01" db="EMBL/GenBank/DDBJ databases">
        <title>Novel species of the genus Luteimonas isolated from rivers.</title>
        <authorList>
            <person name="Lu H."/>
        </authorList>
    </citation>
    <scope>NUCLEOTIDE SEQUENCE [LARGE SCALE GENOMIC DNA]</scope>
    <source>
        <strain evidence="11 12">FXH3W</strain>
    </source>
</reference>
<dbReference type="InterPro" id="IPR045865">
    <property type="entry name" value="ACT-like_dom_sf"/>
</dbReference>
<organism evidence="11 12">
    <name type="scientific">Aquilutibacter rugosus</name>
    <dbReference type="NCBI Taxonomy" id="3115820"/>
    <lineage>
        <taxon>Bacteria</taxon>
        <taxon>Pseudomonadati</taxon>
        <taxon>Pseudomonadota</taxon>
        <taxon>Gammaproteobacteria</taxon>
        <taxon>Lysobacterales</taxon>
        <taxon>Lysobacteraceae</taxon>
        <taxon>Aquilutibacter</taxon>
    </lineage>
</organism>
<evidence type="ECO:0000256" key="7">
    <source>
        <dbReference type="ARBA" id="ARBA00047968"/>
    </source>
</evidence>
<dbReference type="RefSeq" id="WP_331704122.1">
    <property type="nucleotide sequence ID" value="NZ_JAZHBO010000002.1"/>
</dbReference>
<dbReference type="InterPro" id="IPR006674">
    <property type="entry name" value="HD_domain"/>
</dbReference>
<feature type="domain" description="HD" evidence="10">
    <location>
        <begin position="451"/>
        <end position="573"/>
    </location>
</feature>
<evidence type="ECO:0000256" key="2">
    <source>
        <dbReference type="ARBA" id="ARBA00022695"/>
    </source>
</evidence>
<protein>
    <recommendedName>
        <fullName evidence="8">Bifunctional uridylyltransferase/uridylyl-removing enzyme</fullName>
        <shortName evidence="8">UTase/UR</shortName>
    </recommendedName>
    <alternativeName>
        <fullName evidence="8">Bifunctional [protein-PII] modification enzyme</fullName>
    </alternativeName>
    <alternativeName>
        <fullName evidence="8">Bifunctional nitrogen sensor protein</fullName>
    </alternativeName>
    <domain>
        <recommendedName>
            <fullName evidence="8">[Protein-PII] uridylyltransferase</fullName>
            <shortName evidence="8">PII uridylyltransferase</shortName>
            <shortName evidence="8">UTase</shortName>
            <ecNumber evidence="8">2.7.7.59</ecNumber>
        </recommendedName>
    </domain>
    <domain>
        <recommendedName>
            <fullName evidence="8">[Protein-PII]-UMP uridylyl-removing enzyme</fullName>
            <shortName evidence="8">UR</shortName>
            <ecNumber evidence="8">3.1.4.-</ecNumber>
        </recommendedName>
    </domain>
</protein>
<dbReference type="Proteomes" id="UP001356170">
    <property type="component" value="Unassembled WGS sequence"/>
</dbReference>
<keyword evidence="5 8" id="KW-0460">Magnesium</keyword>
<dbReference type="Gene3D" id="3.30.70.260">
    <property type="match status" value="1"/>
</dbReference>
<keyword evidence="3" id="KW-0677">Repeat</keyword>
<dbReference type="PROSITE" id="PS51671">
    <property type="entry name" value="ACT"/>
    <property type="match status" value="1"/>
</dbReference>
<comment type="catalytic activity">
    <reaction evidence="7">
        <text>guanosine 3',5'-bis(diphosphate) + H2O = GDP + diphosphate + H(+)</text>
        <dbReference type="Rhea" id="RHEA:14253"/>
        <dbReference type="ChEBI" id="CHEBI:15377"/>
        <dbReference type="ChEBI" id="CHEBI:15378"/>
        <dbReference type="ChEBI" id="CHEBI:33019"/>
        <dbReference type="ChEBI" id="CHEBI:58189"/>
        <dbReference type="ChEBI" id="CHEBI:77828"/>
        <dbReference type="EC" id="3.1.7.2"/>
    </reaction>
</comment>
<dbReference type="Pfam" id="PF08335">
    <property type="entry name" value="GlnD_UR_UTase"/>
    <property type="match status" value="1"/>
</dbReference>
<dbReference type="InterPro" id="IPR010043">
    <property type="entry name" value="UTase/UR"/>
</dbReference>
<comment type="caution">
    <text evidence="11">The sequence shown here is derived from an EMBL/GenBank/DDBJ whole genome shotgun (WGS) entry which is preliminary data.</text>
</comment>
<dbReference type="InterPro" id="IPR003607">
    <property type="entry name" value="HD/PDEase_dom"/>
</dbReference>
<proteinExistence type="inferred from homology"/>
<evidence type="ECO:0000256" key="5">
    <source>
        <dbReference type="ARBA" id="ARBA00022842"/>
    </source>
</evidence>
<comment type="activity regulation">
    <text evidence="8">Uridylyltransferase (UTase) activity is inhibited by glutamine, while glutamine activates uridylyl-removing (UR) activity.</text>
</comment>
<feature type="region of interest" description="Uridylyl-removing" evidence="8">
    <location>
        <begin position="334"/>
        <end position="692"/>
    </location>
</feature>
<comment type="domain">
    <text evidence="8">Has four distinct domains: an N-terminal nucleotidyltransferase (NT) domain responsible for UTase activity, a central HD domain that encodes UR activity, and two C-terminal ACT domains that seem to have a role in glutamine sensing.</text>
</comment>
<accession>A0ABU7V248</accession>
<comment type="function">
    <text evidence="8">Modifies, by uridylylation and deuridylylation, the PII regulatory proteins (GlnB and homologs), in response to the nitrogen status of the cell that GlnD senses through the glutamine level. Under low glutamine levels, catalyzes the conversion of the PII proteins and UTP to PII-UMP and PPi, while under higher glutamine levels, GlnD hydrolyzes PII-UMP to PII and UMP (deuridylylation). Thus, controls uridylylation state and activity of the PII proteins, and plays an important role in the regulation of nitrogen metabolism.</text>
</comment>
<dbReference type="NCBIfam" id="TIGR01693">
    <property type="entry name" value="UTase_glnD"/>
    <property type="match status" value="1"/>
</dbReference>
<dbReference type="SUPFAM" id="SSF81301">
    <property type="entry name" value="Nucleotidyltransferase"/>
    <property type="match status" value="1"/>
</dbReference>
<evidence type="ECO:0000256" key="1">
    <source>
        <dbReference type="ARBA" id="ARBA00022679"/>
    </source>
</evidence>
<evidence type="ECO:0000313" key="12">
    <source>
        <dbReference type="Proteomes" id="UP001356170"/>
    </source>
</evidence>
<evidence type="ECO:0000313" key="11">
    <source>
        <dbReference type="EMBL" id="MEF2156303.1"/>
    </source>
</evidence>
<dbReference type="InterPro" id="IPR043519">
    <property type="entry name" value="NT_sf"/>
</dbReference>
<evidence type="ECO:0000256" key="4">
    <source>
        <dbReference type="ARBA" id="ARBA00022801"/>
    </source>
</evidence>
<evidence type="ECO:0000256" key="8">
    <source>
        <dbReference type="HAMAP-Rule" id="MF_00277"/>
    </source>
</evidence>
<dbReference type="PROSITE" id="PS51831">
    <property type="entry name" value="HD"/>
    <property type="match status" value="1"/>
</dbReference>
<dbReference type="EC" id="3.1.4.-" evidence="8"/>
<evidence type="ECO:0000256" key="6">
    <source>
        <dbReference type="ARBA" id="ARBA00023268"/>
    </source>
</evidence>
<dbReference type="GO" id="GO:0008773">
    <property type="term" value="F:[protein-PII] uridylyltransferase activity"/>
    <property type="evidence" value="ECO:0007669"/>
    <property type="project" value="UniProtKB-EC"/>
</dbReference>
<dbReference type="EC" id="2.7.7.59" evidence="8"/>
<dbReference type="HAMAP" id="MF_00277">
    <property type="entry name" value="PII_uridylyl_transf"/>
    <property type="match status" value="1"/>
</dbReference>